<sequence length="121" mass="14817">MKTKGILLFGIAVMSFTGLMAQPHGKEYRKDMEEYHREIRKNREEYYREQEKREKEAYKDYLKRERKMRKHYAKRMKKGKGYPVYYRNTYYMESPYRRSSGIAIDGEVILRNGSIRIGYYD</sequence>
<comment type="caution">
    <text evidence="2">The sequence shown here is derived from an EMBL/GenBank/DDBJ whole genome shotgun (WGS) entry which is preliminary data.</text>
</comment>
<feature type="coiled-coil region" evidence="1">
    <location>
        <begin position="25"/>
        <end position="68"/>
    </location>
</feature>
<accession>A0A3N0E531</accession>
<evidence type="ECO:0000313" key="2">
    <source>
        <dbReference type="EMBL" id="RNL82928.1"/>
    </source>
</evidence>
<protein>
    <submittedName>
        <fullName evidence="2">Uncharacterized protein</fullName>
    </submittedName>
</protein>
<dbReference type="AlphaFoldDB" id="A0A3N0E531"/>
<keyword evidence="1" id="KW-0175">Coiled coil</keyword>
<dbReference type="Proteomes" id="UP000267469">
    <property type="component" value="Unassembled WGS sequence"/>
</dbReference>
<reference evidence="2 3" key="1">
    <citation type="submission" date="2018-10" db="EMBL/GenBank/DDBJ databases">
        <title>Sinomicrobium pectinilyticum sp. nov., a pectinase-producing bacterium isolated from alkaline and saline soil, and emended description of the genus Sinomicrobium.</title>
        <authorList>
            <person name="Cheng B."/>
            <person name="Li C."/>
            <person name="Lai Q."/>
            <person name="Du M."/>
            <person name="Shao Z."/>
            <person name="Xu P."/>
            <person name="Yang C."/>
        </authorList>
    </citation>
    <scope>NUCLEOTIDE SEQUENCE [LARGE SCALE GENOMIC DNA]</scope>
    <source>
        <strain evidence="2 3">5DNS001</strain>
    </source>
</reference>
<name>A0A3N0E531_SINP1</name>
<keyword evidence="3" id="KW-1185">Reference proteome</keyword>
<proteinExistence type="predicted"/>
<dbReference type="RefSeq" id="WP_123217044.1">
    <property type="nucleotide sequence ID" value="NZ_RJTM01000108.1"/>
</dbReference>
<evidence type="ECO:0000256" key="1">
    <source>
        <dbReference type="SAM" id="Coils"/>
    </source>
</evidence>
<evidence type="ECO:0000313" key="3">
    <source>
        <dbReference type="Proteomes" id="UP000267469"/>
    </source>
</evidence>
<gene>
    <name evidence="2" type="ORF">ED312_16090</name>
</gene>
<organism evidence="2 3">
    <name type="scientific">Sinomicrobium pectinilyticum</name>
    <dbReference type="NCBI Taxonomy" id="1084421"/>
    <lineage>
        <taxon>Bacteria</taxon>
        <taxon>Pseudomonadati</taxon>
        <taxon>Bacteroidota</taxon>
        <taxon>Flavobacteriia</taxon>
        <taxon>Flavobacteriales</taxon>
        <taxon>Flavobacteriaceae</taxon>
        <taxon>Sinomicrobium</taxon>
    </lineage>
</organism>
<dbReference type="EMBL" id="RJTM01000108">
    <property type="protein sequence ID" value="RNL82928.1"/>
    <property type="molecule type" value="Genomic_DNA"/>
</dbReference>